<dbReference type="Gene3D" id="3.60.15.10">
    <property type="entry name" value="Ribonuclease Z/Hydroxyacylglutathione hydrolase-like"/>
    <property type="match status" value="1"/>
</dbReference>
<reference evidence="5" key="2">
    <citation type="submission" date="2023-05" db="EMBL/GenBank/DDBJ databases">
        <authorList>
            <consortium name="Lawrence Berkeley National Laboratory"/>
            <person name="Steindorff A."/>
            <person name="Hensen N."/>
            <person name="Bonometti L."/>
            <person name="Westerberg I."/>
            <person name="Brannstrom I.O."/>
            <person name="Guillou S."/>
            <person name="Cros-Aarteil S."/>
            <person name="Calhoun S."/>
            <person name="Haridas S."/>
            <person name="Kuo A."/>
            <person name="Mondo S."/>
            <person name="Pangilinan J."/>
            <person name="Riley R."/>
            <person name="Labutti K."/>
            <person name="Andreopoulos B."/>
            <person name="Lipzen A."/>
            <person name="Chen C."/>
            <person name="Yanf M."/>
            <person name="Daum C."/>
            <person name="Ng V."/>
            <person name="Clum A."/>
            <person name="Ohm R."/>
            <person name="Martin F."/>
            <person name="Silar P."/>
            <person name="Natvig D."/>
            <person name="Lalanne C."/>
            <person name="Gautier V."/>
            <person name="Ament-Velasquez S.L."/>
            <person name="Kruys A."/>
            <person name="Hutchinson M.I."/>
            <person name="Powell A.J."/>
            <person name="Barry K."/>
            <person name="Miller A.N."/>
            <person name="Grigoriev I.V."/>
            <person name="Debuchy R."/>
            <person name="Gladieux P."/>
            <person name="Thoren M.H."/>
            <person name="Johannesson H."/>
        </authorList>
    </citation>
    <scope>NUCLEOTIDE SEQUENCE</scope>
    <source>
        <strain evidence="5">CBS 315.58</strain>
    </source>
</reference>
<feature type="region of interest" description="Disordered" evidence="4">
    <location>
        <begin position="547"/>
        <end position="567"/>
    </location>
</feature>
<sequence>MSTFNGIVAEFPDIRVDFFRSHPDIRPPLACFLSHIHSDHLAGLENLRSPFVYCSAATKEMLLRLERFPCRINYAKGILEARVQRYRHLGTILKPIPLETPTILELEPGNHLQVTLFNANHCPGAVMFLFEGGGKAALYTGDIRSEPWFVNAIARSPPLIEYSCGLKTLDTIYIDTSFVDEVSFPTKPDGIRELLEKVSRYPKDTIFHFQAWTYGYEDVWIALSKALQSKIHVDDYKMSIYRSLVAKDSGNIFGAQFHLAPEAPALVGFMCGNTYHSGCLTLDEDVRLHSCEKGNYCPTIKNNLSSVVWIQPIITRLPNGQDIAELGVGGGGEDLEREVELDYLLPEDIGSLLETLCGAEEVSDAMQEQIRHFLMGVVASGRKVPLDLEQSVLQDNYEIKLAEGLQSIAKKLKLRAGQSSPTMSDAAILPKTITFPYSRHSSLPELCELADVFKPRDIWPCTVDAARWAEQGITIEGLFGAHCSANNYRHDKLMLLQRTKLGSLNPGLTDTQVTTISTDSSQRLPLMIPGENAELATEERQIPLADLNGHHNQADDPRRSSPELTSDDDIMMEGDLVVQDYTAFEDCDRIYPHSSQQSVMSETLIDVRINAFQAMLNNARKPATRTIGLISTRDHHTVMDQDLAFDQT</sequence>
<protein>
    <submittedName>
        <fullName evidence="5">Beta-lactamase-like protein</fullName>
    </submittedName>
</protein>
<accession>A0AAN6XHS3</accession>
<evidence type="ECO:0000256" key="4">
    <source>
        <dbReference type="SAM" id="MobiDB-lite"/>
    </source>
</evidence>
<dbReference type="GO" id="GO:0006303">
    <property type="term" value="P:double-strand break repair via nonhomologous end joining"/>
    <property type="evidence" value="ECO:0007669"/>
    <property type="project" value="TreeGrafter"/>
</dbReference>
<dbReference type="Gene3D" id="3.40.50.12650">
    <property type="match status" value="1"/>
</dbReference>
<keyword evidence="2" id="KW-0378">Hydrolase</keyword>
<dbReference type="InterPro" id="IPR036866">
    <property type="entry name" value="RibonucZ/Hydroxyglut_hydro"/>
</dbReference>
<evidence type="ECO:0000313" key="5">
    <source>
        <dbReference type="EMBL" id="KAK4200835.1"/>
    </source>
</evidence>
<keyword evidence="6" id="KW-1185">Reference proteome</keyword>
<evidence type="ECO:0000256" key="1">
    <source>
        <dbReference type="ARBA" id="ARBA00022722"/>
    </source>
</evidence>
<name>A0AAN6XHS3_9PEZI</name>
<dbReference type="GO" id="GO:0036297">
    <property type="term" value="P:interstrand cross-link repair"/>
    <property type="evidence" value="ECO:0007669"/>
    <property type="project" value="TreeGrafter"/>
</dbReference>
<dbReference type="Proteomes" id="UP001303160">
    <property type="component" value="Unassembled WGS sequence"/>
</dbReference>
<dbReference type="GO" id="GO:0035312">
    <property type="term" value="F:5'-3' DNA exonuclease activity"/>
    <property type="evidence" value="ECO:0007669"/>
    <property type="project" value="TreeGrafter"/>
</dbReference>
<keyword evidence="3" id="KW-0269">Exonuclease</keyword>
<keyword evidence="1" id="KW-0540">Nuclease</keyword>
<organism evidence="5 6">
    <name type="scientific">Triangularia verruculosa</name>
    <dbReference type="NCBI Taxonomy" id="2587418"/>
    <lineage>
        <taxon>Eukaryota</taxon>
        <taxon>Fungi</taxon>
        <taxon>Dikarya</taxon>
        <taxon>Ascomycota</taxon>
        <taxon>Pezizomycotina</taxon>
        <taxon>Sordariomycetes</taxon>
        <taxon>Sordariomycetidae</taxon>
        <taxon>Sordariales</taxon>
        <taxon>Podosporaceae</taxon>
        <taxon>Triangularia</taxon>
    </lineage>
</organism>
<gene>
    <name evidence="5" type="ORF">QBC40DRAFT_66854</name>
</gene>
<feature type="compositionally biased region" description="Basic and acidic residues" evidence="4">
    <location>
        <begin position="548"/>
        <end position="561"/>
    </location>
</feature>
<dbReference type="PANTHER" id="PTHR23240:SF8">
    <property type="entry name" value="PROTEIN ARTEMIS"/>
    <property type="match status" value="1"/>
</dbReference>
<dbReference type="AlphaFoldDB" id="A0AAN6XHS3"/>
<proteinExistence type="predicted"/>
<evidence type="ECO:0000256" key="3">
    <source>
        <dbReference type="ARBA" id="ARBA00022839"/>
    </source>
</evidence>
<dbReference type="PANTHER" id="PTHR23240">
    <property type="entry name" value="DNA CROSS-LINK REPAIR PROTEIN PSO2/SNM1-RELATED"/>
    <property type="match status" value="1"/>
</dbReference>
<dbReference type="EMBL" id="MU863914">
    <property type="protein sequence ID" value="KAK4200835.1"/>
    <property type="molecule type" value="Genomic_DNA"/>
</dbReference>
<reference evidence="5" key="1">
    <citation type="journal article" date="2023" name="Mol. Phylogenet. Evol.">
        <title>Genome-scale phylogeny and comparative genomics of the fungal order Sordariales.</title>
        <authorList>
            <person name="Hensen N."/>
            <person name="Bonometti L."/>
            <person name="Westerberg I."/>
            <person name="Brannstrom I.O."/>
            <person name="Guillou S."/>
            <person name="Cros-Aarteil S."/>
            <person name="Calhoun S."/>
            <person name="Haridas S."/>
            <person name="Kuo A."/>
            <person name="Mondo S."/>
            <person name="Pangilinan J."/>
            <person name="Riley R."/>
            <person name="LaButti K."/>
            <person name="Andreopoulos B."/>
            <person name="Lipzen A."/>
            <person name="Chen C."/>
            <person name="Yan M."/>
            <person name="Daum C."/>
            <person name="Ng V."/>
            <person name="Clum A."/>
            <person name="Steindorff A."/>
            <person name="Ohm R.A."/>
            <person name="Martin F."/>
            <person name="Silar P."/>
            <person name="Natvig D.O."/>
            <person name="Lalanne C."/>
            <person name="Gautier V."/>
            <person name="Ament-Velasquez S.L."/>
            <person name="Kruys A."/>
            <person name="Hutchinson M.I."/>
            <person name="Powell A.J."/>
            <person name="Barry K."/>
            <person name="Miller A.N."/>
            <person name="Grigoriev I.V."/>
            <person name="Debuchy R."/>
            <person name="Gladieux P."/>
            <person name="Hiltunen Thoren M."/>
            <person name="Johannesson H."/>
        </authorList>
    </citation>
    <scope>NUCLEOTIDE SEQUENCE</scope>
    <source>
        <strain evidence="5">CBS 315.58</strain>
    </source>
</reference>
<comment type="caution">
    <text evidence="5">The sequence shown here is derived from an EMBL/GenBank/DDBJ whole genome shotgun (WGS) entry which is preliminary data.</text>
</comment>
<dbReference type="SUPFAM" id="SSF56281">
    <property type="entry name" value="Metallo-hydrolase/oxidoreductase"/>
    <property type="match status" value="1"/>
</dbReference>
<dbReference type="GO" id="GO:0000723">
    <property type="term" value="P:telomere maintenance"/>
    <property type="evidence" value="ECO:0007669"/>
    <property type="project" value="TreeGrafter"/>
</dbReference>
<evidence type="ECO:0000256" key="2">
    <source>
        <dbReference type="ARBA" id="ARBA00022801"/>
    </source>
</evidence>
<evidence type="ECO:0000313" key="6">
    <source>
        <dbReference type="Proteomes" id="UP001303160"/>
    </source>
</evidence>
<dbReference type="GO" id="GO:0003684">
    <property type="term" value="F:damaged DNA binding"/>
    <property type="evidence" value="ECO:0007669"/>
    <property type="project" value="TreeGrafter"/>
</dbReference>
<dbReference type="Pfam" id="PF23023">
    <property type="entry name" value="Anti-Pycsar_Apyc1"/>
    <property type="match status" value="1"/>
</dbReference>